<evidence type="ECO:0000313" key="2">
    <source>
        <dbReference type="Proteomes" id="UP000076858"/>
    </source>
</evidence>
<organism evidence="1 2">
    <name type="scientific">Daphnia magna</name>
    <dbReference type="NCBI Taxonomy" id="35525"/>
    <lineage>
        <taxon>Eukaryota</taxon>
        <taxon>Metazoa</taxon>
        <taxon>Ecdysozoa</taxon>
        <taxon>Arthropoda</taxon>
        <taxon>Crustacea</taxon>
        <taxon>Branchiopoda</taxon>
        <taxon>Diplostraca</taxon>
        <taxon>Cladocera</taxon>
        <taxon>Anomopoda</taxon>
        <taxon>Daphniidae</taxon>
        <taxon>Daphnia</taxon>
    </lineage>
</organism>
<accession>A0A164FS91</accession>
<sequence length="35" mass="3848">MEPRFSPDCLFPGRGGPVNPIMANRGRSLITSNIF</sequence>
<keyword evidence="2" id="KW-1185">Reference proteome</keyword>
<proteinExistence type="predicted"/>
<gene>
    <name evidence="1" type="ORF">APZ42_006639</name>
</gene>
<reference evidence="1 2" key="1">
    <citation type="submission" date="2016-03" db="EMBL/GenBank/DDBJ databases">
        <title>EvidentialGene: Evidence-directed Construction of Genes on Genomes.</title>
        <authorList>
            <person name="Gilbert D.G."/>
            <person name="Choi J.-H."/>
            <person name="Mockaitis K."/>
            <person name="Colbourne J."/>
            <person name="Pfrender M."/>
        </authorList>
    </citation>
    <scope>NUCLEOTIDE SEQUENCE [LARGE SCALE GENOMIC DNA]</scope>
    <source>
        <strain evidence="1 2">Xinb3</strain>
        <tissue evidence="1">Complete organism</tissue>
    </source>
</reference>
<dbReference type="EMBL" id="LRGB01018407">
    <property type="protein sequence ID" value="KZR98099.1"/>
    <property type="molecule type" value="Genomic_DNA"/>
</dbReference>
<dbReference type="Proteomes" id="UP000076858">
    <property type="component" value="Unassembled WGS sequence"/>
</dbReference>
<name>A0A164FS91_9CRUS</name>
<dbReference type="AlphaFoldDB" id="A0A164FS91"/>
<protein>
    <submittedName>
        <fullName evidence="1">Uncharacterized protein</fullName>
    </submittedName>
</protein>
<comment type="caution">
    <text evidence="1">The sequence shown here is derived from an EMBL/GenBank/DDBJ whole genome shotgun (WGS) entry which is preliminary data.</text>
</comment>
<evidence type="ECO:0000313" key="1">
    <source>
        <dbReference type="EMBL" id="KZR98099.1"/>
    </source>
</evidence>